<dbReference type="AlphaFoldDB" id="A0A1I7Y5H2"/>
<dbReference type="Proteomes" id="UP000095287">
    <property type="component" value="Unplaced"/>
</dbReference>
<organism evidence="2 3">
    <name type="scientific">Steinernema glaseri</name>
    <dbReference type="NCBI Taxonomy" id="37863"/>
    <lineage>
        <taxon>Eukaryota</taxon>
        <taxon>Metazoa</taxon>
        <taxon>Ecdysozoa</taxon>
        <taxon>Nematoda</taxon>
        <taxon>Chromadorea</taxon>
        <taxon>Rhabditida</taxon>
        <taxon>Tylenchina</taxon>
        <taxon>Panagrolaimomorpha</taxon>
        <taxon>Strongyloidoidea</taxon>
        <taxon>Steinernematidae</taxon>
        <taxon>Steinernema</taxon>
    </lineage>
</organism>
<evidence type="ECO:0000313" key="3">
    <source>
        <dbReference type="WBParaSite" id="L893_g12931.t1"/>
    </source>
</evidence>
<accession>A0A1I7Y5H2</accession>
<name>A0A1I7Y5H2_9BILA</name>
<evidence type="ECO:0000313" key="2">
    <source>
        <dbReference type="Proteomes" id="UP000095287"/>
    </source>
</evidence>
<reference evidence="3" key="1">
    <citation type="submission" date="2016-11" db="UniProtKB">
        <authorList>
            <consortium name="WormBaseParasite"/>
        </authorList>
    </citation>
    <scope>IDENTIFICATION</scope>
</reference>
<proteinExistence type="predicted"/>
<dbReference type="WBParaSite" id="L893_g12931.t1">
    <property type="protein sequence ID" value="L893_g12931.t1"/>
    <property type="gene ID" value="L893_g12931"/>
</dbReference>
<evidence type="ECO:0000256" key="1">
    <source>
        <dbReference type="SAM" id="MobiDB-lite"/>
    </source>
</evidence>
<keyword evidence="2" id="KW-1185">Reference proteome</keyword>
<sequence length="115" mass="12626">MEEVALEGLIAYEGARAPEGTGSSKKRVGGRVEQKVEPAGAEMKGTRGAWNKEWIVRTVTLFINSATELEVRKIEGASKDGEVDLEERNINKHKQIWIAEATFVVLCNIRAVTSA</sequence>
<protein>
    <submittedName>
        <fullName evidence="3">Uncharacterized protein</fullName>
    </submittedName>
</protein>
<feature type="region of interest" description="Disordered" evidence="1">
    <location>
        <begin position="16"/>
        <end position="44"/>
    </location>
</feature>